<dbReference type="STRING" id="2656787.A0A370TWE4"/>
<evidence type="ECO:0000313" key="3">
    <source>
        <dbReference type="EMBL" id="RDL39845.1"/>
    </source>
</evidence>
<organism evidence="3 4">
    <name type="scientific">Venustampulla echinocandica</name>
    <dbReference type="NCBI Taxonomy" id="2656787"/>
    <lineage>
        <taxon>Eukaryota</taxon>
        <taxon>Fungi</taxon>
        <taxon>Dikarya</taxon>
        <taxon>Ascomycota</taxon>
        <taxon>Pezizomycotina</taxon>
        <taxon>Leotiomycetes</taxon>
        <taxon>Helotiales</taxon>
        <taxon>Pleuroascaceae</taxon>
        <taxon>Venustampulla</taxon>
    </lineage>
</organism>
<dbReference type="GO" id="GO:0016616">
    <property type="term" value="F:oxidoreductase activity, acting on the CH-OH group of donors, NAD or NADP as acceptor"/>
    <property type="evidence" value="ECO:0007669"/>
    <property type="project" value="UniProtKB-ARBA"/>
</dbReference>
<dbReference type="PRINTS" id="PR00081">
    <property type="entry name" value="GDHRDH"/>
</dbReference>
<dbReference type="AlphaFoldDB" id="A0A370TWE4"/>
<dbReference type="EMBL" id="NPIC01000002">
    <property type="protein sequence ID" value="RDL39845.1"/>
    <property type="molecule type" value="Genomic_DNA"/>
</dbReference>
<evidence type="ECO:0000313" key="4">
    <source>
        <dbReference type="Proteomes" id="UP000254866"/>
    </source>
</evidence>
<name>A0A370TWE4_9HELO</name>
<reference evidence="3 4" key="1">
    <citation type="journal article" date="2018" name="IMA Fungus">
        <title>IMA Genome-F 9: Draft genome sequence of Annulohypoxylon stygium, Aspergillus mulundensis, Berkeleyomyces basicola (syn. Thielaviopsis basicola), Ceratocystis smalleyi, two Cercospora beticola strains, Coleophoma cylindrospora, Fusarium fracticaudum, Phialophora cf. hyalina, and Morchella septimelata.</title>
        <authorList>
            <person name="Wingfield B.D."/>
            <person name="Bills G.F."/>
            <person name="Dong Y."/>
            <person name="Huang W."/>
            <person name="Nel W.J."/>
            <person name="Swalarsk-Parry B.S."/>
            <person name="Vaghefi N."/>
            <person name="Wilken P.M."/>
            <person name="An Z."/>
            <person name="de Beer Z.W."/>
            <person name="De Vos L."/>
            <person name="Chen L."/>
            <person name="Duong T.A."/>
            <person name="Gao Y."/>
            <person name="Hammerbacher A."/>
            <person name="Kikkert J.R."/>
            <person name="Li Y."/>
            <person name="Li H."/>
            <person name="Li K."/>
            <person name="Li Q."/>
            <person name="Liu X."/>
            <person name="Ma X."/>
            <person name="Naidoo K."/>
            <person name="Pethybridge S.J."/>
            <person name="Sun J."/>
            <person name="Steenkamp E.T."/>
            <person name="van der Nest M.A."/>
            <person name="van Wyk S."/>
            <person name="Wingfield M.J."/>
            <person name="Xiong C."/>
            <person name="Yue Q."/>
            <person name="Zhang X."/>
        </authorList>
    </citation>
    <scope>NUCLEOTIDE SEQUENCE [LARGE SCALE GENOMIC DNA]</scope>
    <source>
        <strain evidence="3 4">BP 5553</strain>
    </source>
</reference>
<comment type="similarity">
    <text evidence="1">Belongs to the short-chain dehydrogenases/reductases (SDR) family.</text>
</comment>
<gene>
    <name evidence="3" type="ORF">BP5553_04185</name>
</gene>
<proteinExistence type="inferred from homology"/>
<dbReference type="Pfam" id="PF13561">
    <property type="entry name" value="adh_short_C2"/>
    <property type="match status" value="1"/>
</dbReference>
<dbReference type="Proteomes" id="UP000254866">
    <property type="component" value="Unassembled WGS sequence"/>
</dbReference>
<comment type="caution">
    <text evidence="3">The sequence shown here is derived from an EMBL/GenBank/DDBJ whole genome shotgun (WGS) entry which is preliminary data.</text>
</comment>
<dbReference type="InterPro" id="IPR036291">
    <property type="entry name" value="NAD(P)-bd_dom_sf"/>
</dbReference>
<dbReference type="GeneID" id="43597034"/>
<dbReference type="GO" id="GO:0050664">
    <property type="term" value="F:oxidoreductase activity, acting on NAD(P)H, oxygen as acceptor"/>
    <property type="evidence" value="ECO:0007669"/>
    <property type="project" value="TreeGrafter"/>
</dbReference>
<dbReference type="Gene3D" id="3.40.50.720">
    <property type="entry name" value="NAD(P)-binding Rossmann-like Domain"/>
    <property type="match status" value="1"/>
</dbReference>
<keyword evidence="2" id="KW-0560">Oxidoreductase</keyword>
<evidence type="ECO:0000256" key="1">
    <source>
        <dbReference type="ARBA" id="ARBA00006484"/>
    </source>
</evidence>
<dbReference type="OrthoDB" id="1669814at2759"/>
<dbReference type="RefSeq" id="XP_031872501.1">
    <property type="nucleotide sequence ID" value="XM_032012808.1"/>
</dbReference>
<protein>
    <recommendedName>
        <fullName evidence="5">NAD(P)-binding protein</fullName>
    </recommendedName>
</protein>
<dbReference type="PANTHER" id="PTHR43008:SF10">
    <property type="entry name" value="CHAIN DEHYDROGENASE_OXIDOREDUCTASE, PUTATIVE (AFU_ORTHOLOGUE AFUA_2G15740)-RELATED"/>
    <property type="match status" value="1"/>
</dbReference>
<evidence type="ECO:0008006" key="5">
    <source>
        <dbReference type="Google" id="ProtNLM"/>
    </source>
</evidence>
<keyword evidence="4" id="KW-1185">Reference proteome</keyword>
<dbReference type="SUPFAM" id="SSF51735">
    <property type="entry name" value="NAD(P)-binding Rossmann-fold domains"/>
    <property type="match status" value="1"/>
</dbReference>
<dbReference type="InterPro" id="IPR002347">
    <property type="entry name" value="SDR_fam"/>
</dbReference>
<evidence type="ECO:0000256" key="2">
    <source>
        <dbReference type="ARBA" id="ARBA00023002"/>
    </source>
</evidence>
<accession>A0A370TWE4</accession>
<sequence>MQQIKAAVEYTMDEIREVLDINYSGVFLTATAVAREMAKYKCKGSMVLIASMSGFVANKGLISPVYNSSKAAVTQLGRNLTMEWGKIREDGSGGIRVNSLCPGHIETPMVKKNFEQEPGLKEIWLKENMLEKLSAPKEFRGASLFLLSEASSFMTEASLVTDGLVTRKMASKPDIWRWTRHDT</sequence>
<dbReference type="PANTHER" id="PTHR43008">
    <property type="entry name" value="BENZIL REDUCTASE"/>
    <property type="match status" value="1"/>
</dbReference>